<evidence type="ECO:0000256" key="3">
    <source>
        <dbReference type="ARBA" id="ARBA00009859"/>
    </source>
</evidence>
<keyword evidence="7 11" id="KW-0175">Coiled coil</keyword>
<keyword evidence="15" id="KW-1185">Reference proteome</keyword>
<dbReference type="VEuPathDB" id="ToxoDB:BESB_038690"/>
<evidence type="ECO:0000256" key="12">
    <source>
        <dbReference type="SAM" id="MobiDB-lite"/>
    </source>
</evidence>
<evidence type="ECO:0000313" key="14">
    <source>
        <dbReference type="EMBL" id="PFH37411.1"/>
    </source>
</evidence>
<keyword evidence="5" id="KW-0493">Microtubule</keyword>
<dbReference type="OrthoDB" id="767661at2759"/>
<accession>A0A2A9MM11</accession>
<feature type="region of interest" description="Disordered" evidence="12">
    <location>
        <begin position="1"/>
        <end position="40"/>
    </location>
</feature>
<evidence type="ECO:0000256" key="4">
    <source>
        <dbReference type="ARBA" id="ARBA00022490"/>
    </source>
</evidence>
<dbReference type="GO" id="GO:0005794">
    <property type="term" value="C:Golgi apparatus"/>
    <property type="evidence" value="ECO:0007669"/>
    <property type="project" value="TreeGrafter"/>
</dbReference>
<evidence type="ECO:0000256" key="6">
    <source>
        <dbReference type="ARBA" id="ARBA00022846"/>
    </source>
</evidence>
<keyword evidence="9" id="KW-0206">Cytoskeleton</keyword>
<evidence type="ECO:0000256" key="8">
    <source>
        <dbReference type="ARBA" id="ARBA00023069"/>
    </source>
</evidence>
<evidence type="ECO:0000256" key="11">
    <source>
        <dbReference type="SAM" id="Coils"/>
    </source>
</evidence>
<dbReference type="EMBL" id="NWUJ01000002">
    <property type="protein sequence ID" value="PFH37411.1"/>
    <property type="molecule type" value="Genomic_DNA"/>
</dbReference>
<protein>
    <recommendedName>
        <fullName evidence="13">Growth arrest-specific protein 8 domain-containing protein</fullName>
    </recommendedName>
</protein>
<comment type="subcellular location">
    <subcellularLocation>
        <location evidence="1">Cell projection</location>
        <location evidence="1">Cilium</location>
        <location evidence="1">Flagellum</location>
    </subcellularLocation>
    <subcellularLocation>
        <location evidence="2">Cytoplasm</location>
        <location evidence="2">Cytoskeleton</location>
    </subcellularLocation>
</comment>
<dbReference type="Pfam" id="PF13851">
    <property type="entry name" value="GAS"/>
    <property type="match status" value="1"/>
</dbReference>
<dbReference type="GO" id="GO:0048870">
    <property type="term" value="P:cell motility"/>
    <property type="evidence" value="ECO:0007669"/>
    <property type="project" value="InterPro"/>
</dbReference>
<dbReference type="GO" id="GO:0031514">
    <property type="term" value="C:motile cilium"/>
    <property type="evidence" value="ECO:0007669"/>
    <property type="project" value="UniProtKB-SubCell"/>
</dbReference>
<evidence type="ECO:0000256" key="9">
    <source>
        <dbReference type="ARBA" id="ARBA00023212"/>
    </source>
</evidence>
<evidence type="ECO:0000256" key="5">
    <source>
        <dbReference type="ARBA" id="ARBA00022701"/>
    </source>
</evidence>
<dbReference type="GO" id="GO:0031267">
    <property type="term" value="F:small GTPase binding"/>
    <property type="evidence" value="ECO:0007669"/>
    <property type="project" value="InterPro"/>
</dbReference>
<name>A0A2A9MM11_BESBE</name>
<feature type="coiled-coil region" evidence="11">
    <location>
        <begin position="107"/>
        <end position="134"/>
    </location>
</feature>
<keyword evidence="6" id="KW-0282">Flagellum</keyword>
<evidence type="ECO:0000259" key="13">
    <source>
        <dbReference type="Pfam" id="PF13851"/>
    </source>
</evidence>
<evidence type="ECO:0000256" key="7">
    <source>
        <dbReference type="ARBA" id="ARBA00023054"/>
    </source>
</evidence>
<dbReference type="KEGG" id="bbes:BESB_038690"/>
<comment type="similarity">
    <text evidence="3">Belongs to the DRC4 family.</text>
</comment>
<dbReference type="AlphaFoldDB" id="A0A2A9MM11"/>
<gene>
    <name evidence="14" type="ORF">BESB_038690</name>
</gene>
<dbReference type="Proteomes" id="UP000224006">
    <property type="component" value="Chromosome II"/>
</dbReference>
<dbReference type="GO" id="GO:0008017">
    <property type="term" value="F:microtubule binding"/>
    <property type="evidence" value="ECO:0007669"/>
    <property type="project" value="InterPro"/>
</dbReference>
<evidence type="ECO:0000313" key="15">
    <source>
        <dbReference type="Proteomes" id="UP000224006"/>
    </source>
</evidence>
<dbReference type="GeneID" id="40308850"/>
<keyword evidence="10" id="KW-0966">Cell projection</keyword>
<proteinExistence type="inferred from homology"/>
<dbReference type="InterPro" id="IPR025593">
    <property type="entry name" value="GAS8_dom"/>
</dbReference>
<dbReference type="GO" id="GO:0005874">
    <property type="term" value="C:microtubule"/>
    <property type="evidence" value="ECO:0007669"/>
    <property type="project" value="UniProtKB-KW"/>
</dbReference>
<feature type="coiled-coil region" evidence="11">
    <location>
        <begin position="274"/>
        <end position="374"/>
    </location>
</feature>
<dbReference type="InterPro" id="IPR039308">
    <property type="entry name" value="GAS8"/>
</dbReference>
<keyword evidence="8" id="KW-0969">Cilium</keyword>
<dbReference type="RefSeq" id="XP_029221420.1">
    <property type="nucleotide sequence ID" value="XM_029362455.1"/>
</dbReference>
<dbReference type="STRING" id="94643.A0A2A9MM11"/>
<dbReference type="PANTHER" id="PTHR31543">
    <property type="entry name" value="DYNEIN REGULATORY COMPLEX SUBUNIT 4"/>
    <property type="match status" value="1"/>
</dbReference>
<evidence type="ECO:0000256" key="1">
    <source>
        <dbReference type="ARBA" id="ARBA00004230"/>
    </source>
</evidence>
<keyword evidence="4" id="KW-0963">Cytoplasm</keyword>
<evidence type="ECO:0000256" key="2">
    <source>
        <dbReference type="ARBA" id="ARBA00004245"/>
    </source>
</evidence>
<dbReference type="PANTHER" id="PTHR31543:SF0">
    <property type="entry name" value="DYNEIN REGULATORY COMPLEX SUBUNIT 4"/>
    <property type="match status" value="1"/>
</dbReference>
<evidence type="ECO:0000256" key="10">
    <source>
        <dbReference type="ARBA" id="ARBA00023273"/>
    </source>
</evidence>
<feature type="coiled-coil region" evidence="11">
    <location>
        <begin position="172"/>
        <end position="218"/>
    </location>
</feature>
<reference evidence="14 15" key="1">
    <citation type="submission" date="2017-09" db="EMBL/GenBank/DDBJ databases">
        <title>Genome sequencing of Besnoitia besnoiti strain Bb-Ger1.</title>
        <authorList>
            <person name="Schares G."/>
            <person name="Venepally P."/>
            <person name="Lorenzi H.A."/>
        </authorList>
    </citation>
    <scope>NUCLEOTIDE SEQUENCE [LARGE SCALE GENOMIC DNA]</scope>
    <source>
        <strain evidence="14 15">Bb-Ger1</strain>
    </source>
</reference>
<comment type="caution">
    <text evidence="14">The sequence shown here is derived from an EMBL/GenBank/DDBJ whole genome shotgun (WGS) entry which is preliminary data.</text>
</comment>
<sequence length="505" mass="58716">MSSGAKPPARKGKGGRKEDPANLHVRLRTSSPRYSGSAEEDLSSISLESLQKDVEQARGRLAKCKADRLYAQLEKDIICRFREACRHKSAVFDRKLLLHDARVESLVRRHRAEIAAYEQKIESLEHAHKLVKKEIQTKGEEAVLAEDSAAEAVLNEHYKYLSKLEATAAKQQKSQEQETANLENAFEQHLNKLGERFLRIFEELKKNYELQFEEARQTLELREKVEVHEVEERKNLHINEVMASHRSAFEQIKAYYIDITHDNLELIKELRKGIAEMKARAKITHKQMQETQQENSQLTEPLRQQQQLKVKLEQQLRFYVKDKLALQNIRARDAQLEEKVKAAKRHNHQMEQQKHKLERDIGEYTRLLRNLKSDTNIRTQAKIMLYEQKVSNMLQSLEQKFRERERLVASMSLSPDAAVQMQEILRRSFLEKNEEIENLRVELQTVAKSYNDTVLTMKARLKQLEVNSNAIDFELVHDTTFISNAPAPYLTTAVLVAKGNPVLRI</sequence>
<feature type="domain" description="Growth arrest-specific protein 8" evidence="13">
    <location>
        <begin position="240"/>
        <end position="439"/>
    </location>
</feature>
<organism evidence="14 15">
    <name type="scientific">Besnoitia besnoiti</name>
    <name type="common">Apicomplexan protozoan</name>
    <dbReference type="NCBI Taxonomy" id="94643"/>
    <lineage>
        <taxon>Eukaryota</taxon>
        <taxon>Sar</taxon>
        <taxon>Alveolata</taxon>
        <taxon>Apicomplexa</taxon>
        <taxon>Conoidasida</taxon>
        <taxon>Coccidia</taxon>
        <taxon>Eucoccidiorida</taxon>
        <taxon>Eimeriorina</taxon>
        <taxon>Sarcocystidae</taxon>
        <taxon>Besnoitia</taxon>
    </lineage>
</organism>